<reference evidence="2 3" key="1">
    <citation type="submission" date="2024-08" db="EMBL/GenBank/DDBJ databases">
        <authorList>
            <person name="Lu H."/>
        </authorList>
    </citation>
    <scope>NUCLEOTIDE SEQUENCE [LARGE SCALE GENOMIC DNA]</scope>
    <source>
        <strain evidence="2 3">BYS78W</strain>
    </source>
</reference>
<keyword evidence="3" id="KW-1185">Reference proteome</keyword>
<dbReference type="EMBL" id="JBIGIC010000014">
    <property type="protein sequence ID" value="MFG6489756.1"/>
    <property type="molecule type" value="Genomic_DNA"/>
</dbReference>
<dbReference type="SUPFAM" id="SSF52540">
    <property type="entry name" value="P-loop containing nucleoside triphosphate hydrolases"/>
    <property type="match status" value="1"/>
</dbReference>
<gene>
    <name evidence="2" type="ORF">ACG04R_23975</name>
</gene>
<dbReference type="InterPro" id="IPR024628">
    <property type="entry name" value="Sulfotransferase_Stf0_dom"/>
</dbReference>
<dbReference type="InterPro" id="IPR027417">
    <property type="entry name" value="P-loop_NTPase"/>
</dbReference>
<organism evidence="2 3">
    <name type="scientific">Pelomonas candidula</name>
    <dbReference type="NCBI Taxonomy" id="3299025"/>
    <lineage>
        <taxon>Bacteria</taxon>
        <taxon>Pseudomonadati</taxon>
        <taxon>Pseudomonadota</taxon>
        <taxon>Betaproteobacteria</taxon>
        <taxon>Burkholderiales</taxon>
        <taxon>Sphaerotilaceae</taxon>
        <taxon>Roseateles</taxon>
    </lineage>
</organism>
<proteinExistence type="predicted"/>
<dbReference type="Pfam" id="PF09037">
    <property type="entry name" value="Sulphotransf"/>
    <property type="match status" value="1"/>
</dbReference>
<feature type="domain" description="Sulphotransferase Stf0" evidence="1">
    <location>
        <begin position="2"/>
        <end position="213"/>
    </location>
</feature>
<evidence type="ECO:0000313" key="3">
    <source>
        <dbReference type="Proteomes" id="UP001606134"/>
    </source>
</evidence>
<dbReference type="Proteomes" id="UP001606134">
    <property type="component" value="Unassembled WGS sequence"/>
</dbReference>
<accession>A0ABW7HIP8</accession>
<comment type="caution">
    <text evidence="2">The sequence shown here is derived from an EMBL/GenBank/DDBJ whole genome shotgun (WGS) entry which is preliminary data.</text>
</comment>
<evidence type="ECO:0000259" key="1">
    <source>
        <dbReference type="Pfam" id="PF09037"/>
    </source>
</evidence>
<dbReference type="Gene3D" id="3.40.50.300">
    <property type="entry name" value="P-loop containing nucleotide triphosphate hydrolases"/>
    <property type="match status" value="1"/>
</dbReference>
<protein>
    <submittedName>
        <fullName evidence="2">Stf0 family sulfotransferase</fullName>
    </submittedName>
</protein>
<dbReference type="RefSeq" id="WP_394416151.1">
    <property type="nucleotide sequence ID" value="NZ_JBIGIC010000014.1"/>
</dbReference>
<sequence>MIATFPRSGSTAFGLSLWSTGILGAPLEYAHAVYAADIRERIANTESYEVFWAELQRRRTTPNGVFSYKMMKPHILQIARKHYSAFSSVMPTHTVLFRRRDRAAHAVSMSKAIQTSQWFSDHIQRRPPRFNLSHLLWCESIIAEDERFWVEFLRQSELPFIEVFYEDFLADRAHELERIFDFVGCKVEDMAYNPSLEVTEVQRDGTSEIWRRRLLDAKRLLNRGFMEFDTFHALRYAD</sequence>
<evidence type="ECO:0000313" key="2">
    <source>
        <dbReference type="EMBL" id="MFG6489756.1"/>
    </source>
</evidence>
<name>A0ABW7HIP8_9BURK</name>